<organism evidence="1 2">
    <name type="scientific">Bacillus thuringiensis</name>
    <dbReference type="NCBI Taxonomy" id="1428"/>
    <lineage>
        <taxon>Bacteria</taxon>
        <taxon>Bacillati</taxon>
        <taxon>Bacillota</taxon>
        <taxon>Bacilli</taxon>
        <taxon>Bacillales</taxon>
        <taxon>Bacillaceae</taxon>
        <taxon>Bacillus</taxon>
        <taxon>Bacillus cereus group</taxon>
    </lineage>
</organism>
<protein>
    <submittedName>
        <fullName evidence="1">DeoR family transcriptional regulator</fullName>
    </submittedName>
</protein>
<dbReference type="AlphaFoldDB" id="A0A9W3S742"/>
<evidence type="ECO:0000313" key="1">
    <source>
        <dbReference type="EMBL" id="ANS46159.1"/>
    </source>
</evidence>
<accession>A0A9W3S742</accession>
<proteinExistence type="predicted"/>
<reference evidence="1 2" key="1">
    <citation type="submission" date="2016-04" db="EMBL/GenBank/DDBJ databases">
        <title>High quality genome of the nematocidal Bacillus thuringiensis MYBT18246.</title>
        <authorList>
            <person name="Hollensteiner J."/>
            <person name="Poehlein A."/>
            <person name="Sproeer C."/>
            <person name="Bunk B."/>
            <person name="Rosenstiel P."/>
            <person name="Schulenburg H."/>
            <person name="Liesegang H."/>
        </authorList>
    </citation>
    <scope>NUCLEOTIDE SEQUENCE [LARGE SCALE GENOMIC DNA]</scope>
    <source>
        <strain evidence="1 2">MYBT18246</strain>
    </source>
</reference>
<sequence length="103" mass="11975">MMKASFKNAINIAKKVAKKCSLLTDTAVFHNLLVNASFVRFSKTHEYEHNGTLMKNPIGYFTRTFKKMVYHYIDSFREIHHIATRKENVHTGPLAIFRQMIEG</sequence>
<evidence type="ECO:0000313" key="2">
    <source>
        <dbReference type="Proteomes" id="UP000092743"/>
    </source>
</evidence>
<gene>
    <name evidence="1" type="ORF">BT246_07400</name>
</gene>
<dbReference type="EMBL" id="CP015350">
    <property type="protein sequence ID" value="ANS46159.1"/>
    <property type="molecule type" value="Genomic_DNA"/>
</dbReference>
<name>A0A9W3S742_BACTU</name>
<dbReference type="Proteomes" id="UP000092743">
    <property type="component" value="Chromosome"/>
</dbReference>